<dbReference type="PROSITE" id="PS00676">
    <property type="entry name" value="SIGMA54_INTERACT_2"/>
    <property type="match status" value="1"/>
</dbReference>
<dbReference type="InterPro" id="IPR058031">
    <property type="entry name" value="AAA_lid_NorR"/>
</dbReference>
<evidence type="ECO:0000256" key="1">
    <source>
        <dbReference type="ARBA" id="ARBA00022741"/>
    </source>
</evidence>
<dbReference type="SUPFAM" id="SSF55785">
    <property type="entry name" value="PYP-like sensor domain (PAS domain)"/>
    <property type="match status" value="1"/>
</dbReference>
<dbReference type="SUPFAM" id="SSF46689">
    <property type="entry name" value="Homeodomain-like"/>
    <property type="match status" value="1"/>
</dbReference>
<dbReference type="PRINTS" id="PR01590">
    <property type="entry name" value="HTHFIS"/>
</dbReference>
<dbReference type="SMART" id="SM00382">
    <property type="entry name" value="AAA"/>
    <property type="match status" value="1"/>
</dbReference>
<keyword evidence="3" id="KW-0805">Transcription regulation</keyword>
<dbReference type="InterPro" id="IPR002078">
    <property type="entry name" value="Sigma_54_int"/>
</dbReference>
<dbReference type="InterPro" id="IPR000014">
    <property type="entry name" value="PAS"/>
</dbReference>
<protein>
    <submittedName>
        <fullName evidence="8">Sigma 54-interacting transcriptional regulator</fullName>
    </submittedName>
</protein>
<dbReference type="Gene3D" id="3.30.450.20">
    <property type="entry name" value="PAS domain"/>
    <property type="match status" value="1"/>
</dbReference>
<dbReference type="PANTHER" id="PTHR32071">
    <property type="entry name" value="TRANSCRIPTIONAL REGULATORY PROTEIN"/>
    <property type="match status" value="1"/>
</dbReference>
<keyword evidence="2" id="KW-0067">ATP-binding</keyword>
<name>A0ABX0Y876_9PSED</name>
<evidence type="ECO:0000256" key="4">
    <source>
        <dbReference type="ARBA" id="ARBA00023125"/>
    </source>
</evidence>
<dbReference type="Pfam" id="PF25601">
    <property type="entry name" value="AAA_lid_14"/>
    <property type="match status" value="1"/>
</dbReference>
<dbReference type="Pfam" id="PF02954">
    <property type="entry name" value="HTH_8"/>
    <property type="match status" value="1"/>
</dbReference>
<dbReference type="SUPFAM" id="SSF52540">
    <property type="entry name" value="P-loop containing nucleoside triphosphate hydrolases"/>
    <property type="match status" value="1"/>
</dbReference>
<keyword evidence="4" id="KW-0238">DNA-binding</keyword>
<evidence type="ECO:0000313" key="8">
    <source>
        <dbReference type="EMBL" id="NJO99503.1"/>
    </source>
</evidence>
<dbReference type="Proteomes" id="UP000746535">
    <property type="component" value="Unassembled WGS sequence"/>
</dbReference>
<dbReference type="PROSITE" id="PS50045">
    <property type="entry name" value="SIGMA54_INTERACT_4"/>
    <property type="match status" value="1"/>
</dbReference>
<organism evidence="8 9">
    <name type="scientific">Pseudomonas quercus</name>
    <dbReference type="NCBI Taxonomy" id="2722792"/>
    <lineage>
        <taxon>Bacteria</taxon>
        <taxon>Pseudomonadati</taxon>
        <taxon>Pseudomonadota</taxon>
        <taxon>Gammaproteobacteria</taxon>
        <taxon>Pseudomonadales</taxon>
        <taxon>Pseudomonadaceae</taxon>
        <taxon>Pseudomonas</taxon>
    </lineage>
</organism>
<evidence type="ECO:0000256" key="5">
    <source>
        <dbReference type="ARBA" id="ARBA00023163"/>
    </source>
</evidence>
<dbReference type="InterPro" id="IPR025943">
    <property type="entry name" value="Sigma_54_int_dom_ATP-bd_2"/>
</dbReference>
<evidence type="ECO:0000259" key="6">
    <source>
        <dbReference type="PROSITE" id="PS50045"/>
    </source>
</evidence>
<dbReference type="Gene3D" id="1.10.8.60">
    <property type="match status" value="1"/>
</dbReference>
<evidence type="ECO:0000256" key="2">
    <source>
        <dbReference type="ARBA" id="ARBA00022840"/>
    </source>
</evidence>
<dbReference type="PROSITE" id="PS00688">
    <property type="entry name" value="SIGMA54_INTERACT_3"/>
    <property type="match status" value="1"/>
</dbReference>
<dbReference type="InterPro" id="IPR035965">
    <property type="entry name" value="PAS-like_dom_sf"/>
</dbReference>
<dbReference type="InterPro" id="IPR025944">
    <property type="entry name" value="Sigma_54_int_dom_CS"/>
</dbReference>
<keyword evidence="9" id="KW-1185">Reference proteome</keyword>
<dbReference type="RefSeq" id="WP_168080713.1">
    <property type="nucleotide sequence ID" value="NZ_JAAVJI010000001.1"/>
</dbReference>
<proteinExistence type="predicted"/>
<dbReference type="PROSITE" id="PS50112">
    <property type="entry name" value="PAS"/>
    <property type="match status" value="1"/>
</dbReference>
<evidence type="ECO:0000259" key="7">
    <source>
        <dbReference type="PROSITE" id="PS50112"/>
    </source>
</evidence>
<dbReference type="InterPro" id="IPR002197">
    <property type="entry name" value="HTH_Fis"/>
</dbReference>
<gene>
    <name evidence="8" type="ORF">HBH25_01300</name>
</gene>
<comment type="caution">
    <text evidence="8">The sequence shown here is derived from an EMBL/GenBank/DDBJ whole genome shotgun (WGS) entry which is preliminary data.</text>
</comment>
<dbReference type="Pfam" id="PF00158">
    <property type="entry name" value="Sigma54_activat"/>
    <property type="match status" value="1"/>
</dbReference>
<accession>A0ABX0Y876</accession>
<dbReference type="Pfam" id="PF06506">
    <property type="entry name" value="PrpR_N"/>
    <property type="match status" value="1"/>
</dbReference>
<dbReference type="InterPro" id="IPR025662">
    <property type="entry name" value="Sigma_54_int_dom_ATP-bd_1"/>
</dbReference>
<dbReference type="InterPro" id="IPR003593">
    <property type="entry name" value="AAA+_ATPase"/>
</dbReference>
<feature type="domain" description="Sigma-54 factor interaction" evidence="6">
    <location>
        <begin position="327"/>
        <end position="553"/>
    </location>
</feature>
<reference evidence="8 9" key="1">
    <citation type="submission" date="2020-03" db="EMBL/GenBank/DDBJ databases">
        <authorList>
            <person name="Wang L."/>
            <person name="He N."/>
            <person name="Li Y."/>
            <person name="Fang Y."/>
            <person name="Zhang F."/>
        </authorList>
    </citation>
    <scope>NUCLEOTIDE SEQUENCE [LARGE SCALE GENOMIC DNA]</scope>
    <source>
        <strain evidence="9">hsmgli-8</strain>
    </source>
</reference>
<dbReference type="InterPro" id="IPR010524">
    <property type="entry name" value="Sig_transdc_resp-reg_PrpR_N"/>
</dbReference>
<dbReference type="Gene3D" id="3.40.50.2300">
    <property type="match status" value="1"/>
</dbReference>
<evidence type="ECO:0000313" key="9">
    <source>
        <dbReference type="Proteomes" id="UP000746535"/>
    </source>
</evidence>
<dbReference type="Gene3D" id="1.10.10.60">
    <property type="entry name" value="Homeodomain-like"/>
    <property type="match status" value="1"/>
</dbReference>
<evidence type="ECO:0000256" key="3">
    <source>
        <dbReference type="ARBA" id="ARBA00023015"/>
    </source>
</evidence>
<dbReference type="Gene3D" id="3.40.50.300">
    <property type="entry name" value="P-loop containing nucleotide triphosphate hydrolases"/>
    <property type="match status" value="1"/>
</dbReference>
<keyword evidence="1" id="KW-0547">Nucleotide-binding</keyword>
<sequence length="639" mass="69706">MLGKLAIISPSTTLTTVMNQALSVRGLSVSVVEATQHEAVVMAKRLIADGASVLISRGKTASVLREQLQVPIVEVRHTFFDCVNAYHKAQALSDKIAFLATSDGYATILKKARAFMPTVAIYPIDPFGSAQATEAQLDQVRADGIEVAIGGLSLERAVKCRGVQYVMSEADADAALDAIDEALHLLRIEEERLHKRLELQRRYEMIQSILNCVSEGIFSIDSAGIITNMNSVATQYLGGLACGDTLAGRLPQDYFERVLGKACTVRGALTKVGRLSLTLSIAPITLGEDVIGAVATLQKQTEIQAMEQKMRRQQARQHVAENTFDAIIGNSPALLKAKQLAQTFASVDSTVMIEGETGTGKELFAQSIHNASRRRLGPFVAINCAAFAPGVLESELFGYVKGAFTGALSEGKAGVFEMAHTGTIFLDEISETSADIQLKLLRTLQERKVVRIGDDKVTPVDIRIITASNKRLTHLVAQGLFREDFFYRICVLKLQLPALRERPHDIPVLTAHLFKQFGLPPAMLSDTLLARLTASQWPGNIRQLSNIVERLAVMSQGRAFTGAWLEEALEDLPGPGASTLLDNNGASEREVLFRTLASVRGNREEAARLLKISTTTLWRRMKKYQAQDPEAFTGAKYSA</sequence>
<feature type="domain" description="PAS" evidence="7">
    <location>
        <begin position="202"/>
        <end position="238"/>
    </location>
</feature>
<dbReference type="InterPro" id="IPR009057">
    <property type="entry name" value="Homeodomain-like_sf"/>
</dbReference>
<dbReference type="EMBL" id="JAAVJI010000001">
    <property type="protein sequence ID" value="NJO99503.1"/>
    <property type="molecule type" value="Genomic_DNA"/>
</dbReference>
<dbReference type="SUPFAM" id="SSF159800">
    <property type="entry name" value="PrpR receptor domain-like"/>
    <property type="match status" value="1"/>
</dbReference>
<dbReference type="InterPro" id="IPR027417">
    <property type="entry name" value="P-loop_NTPase"/>
</dbReference>
<dbReference type="Gene3D" id="3.40.50.10660">
    <property type="entry name" value="PrpR receptor domain-like"/>
    <property type="match status" value="1"/>
</dbReference>
<dbReference type="PROSITE" id="PS00675">
    <property type="entry name" value="SIGMA54_INTERACT_1"/>
    <property type="match status" value="1"/>
</dbReference>
<keyword evidence="5" id="KW-0804">Transcription</keyword>
<dbReference type="CDD" id="cd00009">
    <property type="entry name" value="AAA"/>
    <property type="match status" value="1"/>
</dbReference>